<proteinExistence type="predicted"/>
<dbReference type="AlphaFoldDB" id="A0A8T1UH03"/>
<name>A0A8T1UH03_9STRA</name>
<gene>
    <name evidence="1" type="ORF">JG687_00008620</name>
</gene>
<evidence type="ECO:0000313" key="1">
    <source>
        <dbReference type="EMBL" id="KAG6959717.1"/>
    </source>
</evidence>
<evidence type="ECO:0000313" key="2">
    <source>
        <dbReference type="Proteomes" id="UP000688947"/>
    </source>
</evidence>
<organism evidence="1 2">
    <name type="scientific">Phytophthora cactorum</name>
    <dbReference type="NCBI Taxonomy" id="29920"/>
    <lineage>
        <taxon>Eukaryota</taxon>
        <taxon>Sar</taxon>
        <taxon>Stramenopiles</taxon>
        <taxon>Oomycota</taxon>
        <taxon>Peronosporomycetes</taxon>
        <taxon>Peronosporales</taxon>
        <taxon>Peronosporaceae</taxon>
        <taxon>Phytophthora</taxon>
    </lineage>
</organism>
<accession>A0A8T1UH03</accession>
<dbReference type="Proteomes" id="UP000688947">
    <property type="component" value="Unassembled WGS sequence"/>
</dbReference>
<comment type="caution">
    <text evidence="1">The sequence shown here is derived from an EMBL/GenBank/DDBJ whole genome shotgun (WGS) entry which is preliminary data.</text>
</comment>
<dbReference type="OrthoDB" id="126242at2759"/>
<reference evidence="1" key="1">
    <citation type="submission" date="2021-01" db="EMBL/GenBank/DDBJ databases">
        <title>Phytophthora aleatoria, a newly-described species from Pinus radiata is distinct from Phytophthora cactorum isolates based on comparative genomics.</title>
        <authorList>
            <person name="Mcdougal R."/>
            <person name="Panda P."/>
            <person name="Williams N."/>
            <person name="Studholme D.J."/>
        </authorList>
    </citation>
    <scope>NUCLEOTIDE SEQUENCE</scope>
    <source>
        <strain evidence="1">NZFS 3830</strain>
    </source>
</reference>
<protein>
    <submittedName>
        <fullName evidence="1">Uncharacterized protein</fullName>
    </submittedName>
</protein>
<dbReference type="EMBL" id="JAENGZ010000421">
    <property type="protein sequence ID" value="KAG6959717.1"/>
    <property type="molecule type" value="Genomic_DNA"/>
</dbReference>
<sequence>METVHEGITSPHGLSSTVEIIQRRRETRYYKLLCLVADRVTPLQLSNPLYLAPTPPSVGQYSSQQKPLDG</sequence>